<keyword evidence="6" id="KW-0406">Ion transport</keyword>
<proteinExistence type="inferred from homology"/>
<evidence type="ECO:0000256" key="5">
    <source>
        <dbReference type="ARBA" id="ARBA00023136"/>
    </source>
</evidence>
<keyword evidence="8" id="KW-1185">Reference proteome</keyword>
<dbReference type="AlphaFoldDB" id="A0AAP0RD07"/>
<accession>A0AAP0RD07</accession>
<dbReference type="EMBL" id="JBBPBK010000012">
    <property type="protein sequence ID" value="KAK9274318.1"/>
    <property type="molecule type" value="Genomic_DNA"/>
</dbReference>
<reference evidence="7 8" key="1">
    <citation type="journal article" date="2024" name="Plant J.">
        <title>Genome sequences and population genomics reveal climatic adaptation and genomic divergence between two closely related sweetgum species.</title>
        <authorList>
            <person name="Xu W.Q."/>
            <person name="Ren C.Q."/>
            <person name="Zhang X.Y."/>
            <person name="Comes H.P."/>
            <person name="Liu X.H."/>
            <person name="Li Y.G."/>
            <person name="Kettle C.J."/>
            <person name="Jalonen R."/>
            <person name="Gaisberger H."/>
            <person name="Ma Y.Z."/>
            <person name="Qiu Y.X."/>
        </authorList>
    </citation>
    <scope>NUCLEOTIDE SEQUENCE [LARGE SCALE GENOMIC DNA]</scope>
    <source>
        <strain evidence="7">Hangzhou</strain>
    </source>
</reference>
<evidence type="ECO:0000256" key="2">
    <source>
        <dbReference type="ARBA" id="ARBA00022692"/>
    </source>
</evidence>
<feature type="transmembrane region" description="Helical" evidence="6">
    <location>
        <begin position="24"/>
        <end position="44"/>
    </location>
</feature>
<comment type="subcellular location">
    <subcellularLocation>
        <location evidence="6">Membrane</location>
        <topology evidence="6">Multi-pass membrane protein</topology>
    </subcellularLocation>
</comment>
<evidence type="ECO:0000256" key="4">
    <source>
        <dbReference type="ARBA" id="ARBA00022989"/>
    </source>
</evidence>
<organism evidence="7 8">
    <name type="scientific">Liquidambar formosana</name>
    <name type="common">Formosan gum</name>
    <dbReference type="NCBI Taxonomy" id="63359"/>
    <lineage>
        <taxon>Eukaryota</taxon>
        <taxon>Viridiplantae</taxon>
        <taxon>Streptophyta</taxon>
        <taxon>Embryophyta</taxon>
        <taxon>Tracheophyta</taxon>
        <taxon>Spermatophyta</taxon>
        <taxon>Magnoliopsida</taxon>
        <taxon>eudicotyledons</taxon>
        <taxon>Gunneridae</taxon>
        <taxon>Pentapetalae</taxon>
        <taxon>Saxifragales</taxon>
        <taxon>Altingiaceae</taxon>
        <taxon>Liquidambar</taxon>
    </lineage>
</organism>
<keyword evidence="6" id="KW-0813">Transport</keyword>
<dbReference type="GO" id="GO:0005375">
    <property type="term" value="F:copper ion transmembrane transporter activity"/>
    <property type="evidence" value="ECO:0007669"/>
    <property type="project" value="UniProtKB-UniRule"/>
</dbReference>
<dbReference type="InterPro" id="IPR007274">
    <property type="entry name" value="Cop_transporter"/>
</dbReference>
<keyword evidence="4 6" id="KW-1133">Transmembrane helix</keyword>
<sequence>MMHMTFYWSTGVTLLFDSWKTESWTSYSLTLLACFLVSALYQYMEDRRVRFKLIAAGAARTSSSSPIEAVSPPIQALRSRRPLVSAEVRRGRAVRNQLRDRVPPDACGDVLQWRRVFGRGWRACGWVFVV</sequence>
<evidence type="ECO:0000256" key="6">
    <source>
        <dbReference type="RuleBase" id="RU367022"/>
    </source>
</evidence>
<dbReference type="Proteomes" id="UP001415857">
    <property type="component" value="Unassembled WGS sequence"/>
</dbReference>
<dbReference type="PANTHER" id="PTHR12483:SF92">
    <property type="entry name" value="COPPER TRANSPORT PROTEIN"/>
    <property type="match status" value="1"/>
</dbReference>
<comment type="similarity">
    <text evidence="1 6">Belongs to the copper transporter (Ctr) (TC 1.A.56) family. SLC31A subfamily.</text>
</comment>
<dbReference type="Pfam" id="PF04145">
    <property type="entry name" value="Ctr"/>
    <property type="match status" value="1"/>
</dbReference>
<dbReference type="GO" id="GO:0005886">
    <property type="term" value="C:plasma membrane"/>
    <property type="evidence" value="ECO:0007669"/>
    <property type="project" value="TreeGrafter"/>
</dbReference>
<evidence type="ECO:0000313" key="7">
    <source>
        <dbReference type="EMBL" id="KAK9274318.1"/>
    </source>
</evidence>
<name>A0AAP0RD07_LIQFO</name>
<evidence type="ECO:0000256" key="3">
    <source>
        <dbReference type="ARBA" id="ARBA00022796"/>
    </source>
</evidence>
<protein>
    <recommendedName>
        <fullName evidence="6">Copper transport protein</fullName>
    </recommendedName>
</protein>
<keyword evidence="6" id="KW-0186">Copper</keyword>
<keyword evidence="3 6" id="KW-0187">Copper transport</keyword>
<evidence type="ECO:0000313" key="8">
    <source>
        <dbReference type="Proteomes" id="UP001415857"/>
    </source>
</evidence>
<dbReference type="PANTHER" id="PTHR12483">
    <property type="entry name" value="SOLUTE CARRIER FAMILY 31 COPPER TRANSPORTERS"/>
    <property type="match status" value="1"/>
</dbReference>
<evidence type="ECO:0000256" key="1">
    <source>
        <dbReference type="ARBA" id="ARBA00006921"/>
    </source>
</evidence>
<keyword evidence="5 6" id="KW-0472">Membrane</keyword>
<comment type="caution">
    <text evidence="7">The sequence shown here is derived from an EMBL/GenBank/DDBJ whole genome shotgun (WGS) entry which is preliminary data.</text>
</comment>
<keyword evidence="2 6" id="KW-0812">Transmembrane</keyword>
<gene>
    <name evidence="7" type="ORF">L1049_019132</name>
</gene>